<dbReference type="Proteomes" id="UP000254425">
    <property type="component" value="Chromosome"/>
</dbReference>
<feature type="transmembrane region" description="Helical" evidence="2">
    <location>
        <begin position="15"/>
        <end position="36"/>
    </location>
</feature>
<dbReference type="AlphaFoldDB" id="A0A345XYE5"/>
<keyword evidence="2" id="KW-1133">Transmembrane helix</keyword>
<keyword evidence="4" id="KW-1185">Reference proteome</keyword>
<name>A0A345XYE5_9ACTN</name>
<proteinExistence type="predicted"/>
<gene>
    <name evidence="3" type="ORF">DVA86_32940</name>
</gene>
<feature type="coiled-coil region" evidence="1">
    <location>
        <begin position="47"/>
        <end position="82"/>
    </location>
</feature>
<evidence type="ECO:0000313" key="4">
    <source>
        <dbReference type="Proteomes" id="UP000254425"/>
    </source>
</evidence>
<keyword evidence="2" id="KW-0812">Transmembrane</keyword>
<evidence type="ECO:0000313" key="3">
    <source>
        <dbReference type="EMBL" id="AXK36661.1"/>
    </source>
</evidence>
<evidence type="ECO:0000256" key="1">
    <source>
        <dbReference type="SAM" id="Coils"/>
    </source>
</evidence>
<evidence type="ECO:0008006" key="5">
    <source>
        <dbReference type="Google" id="ProtNLM"/>
    </source>
</evidence>
<evidence type="ECO:0000256" key="2">
    <source>
        <dbReference type="SAM" id="Phobius"/>
    </source>
</evidence>
<dbReference type="KEGG" id="sarm:DVA86_32940"/>
<dbReference type="EMBL" id="CP031320">
    <property type="protein sequence ID" value="AXK36661.1"/>
    <property type="molecule type" value="Genomic_DNA"/>
</dbReference>
<keyword evidence="1" id="KW-0175">Coiled coil</keyword>
<protein>
    <recommendedName>
        <fullName evidence="5">YwqI/YxiC family protein</fullName>
    </recommendedName>
</protein>
<dbReference type="RefSeq" id="WP_208883741.1">
    <property type="nucleotide sequence ID" value="NZ_CP031320.1"/>
</dbReference>
<accession>A0A345XYE5</accession>
<keyword evidence="2" id="KW-0472">Membrane</keyword>
<organism evidence="3 4">
    <name type="scientific">Streptomyces armeniacus</name>
    <dbReference type="NCBI Taxonomy" id="83291"/>
    <lineage>
        <taxon>Bacteria</taxon>
        <taxon>Bacillati</taxon>
        <taxon>Actinomycetota</taxon>
        <taxon>Actinomycetes</taxon>
        <taxon>Kitasatosporales</taxon>
        <taxon>Streptomycetaceae</taxon>
        <taxon>Streptomyces</taxon>
    </lineage>
</organism>
<sequence length="97" mass="11005">MNEQQLATLTASDPAGVWAAGLGTGGLFALLIVIVWQIAATWRARMLAAREEQYKQLAQKYAQLLDDNVELHRRSIEELTEARKSITSMERMMREIE</sequence>
<reference evidence="3 4" key="1">
    <citation type="submission" date="2018-07" db="EMBL/GenBank/DDBJ databases">
        <title>Draft genome of the type strain Streptomyces armeniacus ATCC 15676.</title>
        <authorList>
            <person name="Labana P."/>
            <person name="Gosse J.T."/>
            <person name="Boddy C.N."/>
        </authorList>
    </citation>
    <scope>NUCLEOTIDE SEQUENCE [LARGE SCALE GENOMIC DNA]</scope>
    <source>
        <strain evidence="3 4">ATCC 15676</strain>
    </source>
</reference>